<sequence>MSTTDDLSAPPRWRILLLGATGLLGRAVAAALQDGFEVMMPPRAQLDLLRAQEVAAFLRQHRPAVVINCAGWSDVDGAQDHPEAAGALNHGAVAALVQACDAAAASLIHFSTDFVFDGRKTAAYTEADLPAPLSVYGQSKLAGEQAVLASAGAHLVLRVSWLYGPGGRNFFSQVRGWLQQDRELRVVADQVSVPNHVQPLAAALREVLARAASERGDFLGRHRGLYHLSASGQASRYEFAREAARALGDRAVARLLPVAAASFPMKAERPAFSALSSRRFERAFGIALADWREAVRAAAPAGA</sequence>
<keyword evidence="9" id="KW-1185">Reference proteome</keyword>
<comment type="cofactor">
    <cofactor evidence="6">
        <name>Mg(2+)</name>
        <dbReference type="ChEBI" id="CHEBI:18420"/>
    </cofactor>
    <text evidence="6">Binds 1 Mg(2+) ion per monomer.</text>
</comment>
<dbReference type="Gene3D" id="3.40.50.720">
    <property type="entry name" value="NAD(P)-binding Rossmann-like Domain"/>
    <property type="match status" value="1"/>
</dbReference>
<dbReference type="InterPro" id="IPR036291">
    <property type="entry name" value="NAD(P)-bd_dom_sf"/>
</dbReference>
<dbReference type="Gene3D" id="3.90.25.10">
    <property type="entry name" value="UDP-galactose 4-epimerase, domain 1"/>
    <property type="match status" value="1"/>
</dbReference>
<protein>
    <recommendedName>
        <fullName evidence="4 6">dTDP-4-dehydrorhamnose reductase</fullName>
        <ecNumber evidence="3 6">1.1.1.133</ecNumber>
    </recommendedName>
</protein>
<comment type="function">
    <text evidence="6">Catalyzes the reduction of dTDP-6-deoxy-L-lyxo-4-hexulose to yield dTDP-L-rhamnose.</text>
</comment>
<evidence type="ECO:0000256" key="1">
    <source>
        <dbReference type="ARBA" id="ARBA00004781"/>
    </source>
</evidence>
<evidence type="ECO:0000313" key="9">
    <source>
        <dbReference type="Proteomes" id="UP001139447"/>
    </source>
</evidence>
<feature type="domain" description="RmlD-like substrate binding" evidence="7">
    <location>
        <begin position="14"/>
        <end position="298"/>
    </location>
</feature>
<dbReference type="InterPro" id="IPR029903">
    <property type="entry name" value="RmlD-like-bd"/>
</dbReference>
<evidence type="ECO:0000256" key="3">
    <source>
        <dbReference type="ARBA" id="ARBA00012929"/>
    </source>
</evidence>
<comment type="caution">
    <text evidence="8">The sequence shown here is derived from an EMBL/GenBank/DDBJ whole genome shotgun (WGS) entry which is preliminary data.</text>
</comment>
<name>A0A9X1VS88_9BURK</name>
<evidence type="ECO:0000256" key="6">
    <source>
        <dbReference type="RuleBase" id="RU364082"/>
    </source>
</evidence>
<evidence type="ECO:0000256" key="4">
    <source>
        <dbReference type="ARBA" id="ARBA00017099"/>
    </source>
</evidence>
<dbReference type="AlphaFoldDB" id="A0A9X1VS88"/>
<dbReference type="Proteomes" id="UP001139447">
    <property type="component" value="Unassembled WGS sequence"/>
</dbReference>
<organism evidence="8 9">
    <name type="scientific">Variovorax terrae</name>
    <dbReference type="NCBI Taxonomy" id="2923278"/>
    <lineage>
        <taxon>Bacteria</taxon>
        <taxon>Pseudomonadati</taxon>
        <taxon>Pseudomonadota</taxon>
        <taxon>Betaproteobacteria</taxon>
        <taxon>Burkholderiales</taxon>
        <taxon>Comamonadaceae</taxon>
        <taxon>Variovorax</taxon>
    </lineage>
</organism>
<keyword evidence="6 8" id="KW-0560">Oxidoreductase</keyword>
<dbReference type="EMBL" id="JALGBI010000001">
    <property type="protein sequence ID" value="MCJ0762851.1"/>
    <property type="molecule type" value="Genomic_DNA"/>
</dbReference>
<proteinExistence type="inferred from homology"/>
<evidence type="ECO:0000259" key="7">
    <source>
        <dbReference type="Pfam" id="PF04321"/>
    </source>
</evidence>
<dbReference type="PANTHER" id="PTHR10491">
    <property type="entry name" value="DTDP-4-DEHYDRORHAMNOSE REDUCTASE"/>
    <property type="match status" value="1"/>
</dbReference>
<keyword evidence="6" id="KW-0521">NADP</keyword>
<gene>
    <name evidence="8" type="primary">rfbD</name>
    <name evidence="8" type="ORF">MMF98_06455</name>
</gene>
<evidence type="ECO:0000256" key="2">
    <source>
        <dbReference type="ARBA" id="ARBA00010944"/>
    </source>
</evidence>
<reference evidence="8" key="1">
    <citation type="submission" date="2022-03" db="EMBL/GenBank/DDBJ databases">
        <authorList>
            <person name="Woo C.Y."/>
        </authorList>
    </citation>
    <scope>NUCLEOTIDE SEQUENCE</scope>
    <source>
        <strain evidence="8">CYS-02</strain>
    </source>
</reference>
<comment type="pathway">
    <text evidence="1 6">Carbohydrate biosynthesis; dTDP-L-rhamnose biosynthesis.</text>
</comment>
<dbReference type="RefSeq" id="WP_243305418.1">
    <property type="nucleotide sequence ID" value="NZ_JALGBI010000001.1"/>
</dbReference>
<comment type="similarity">
    <text evidence="2 6">Belongs to the dTDP-4-dehydrorhamnose reductase family.</text>
</comment>
<evidence type="ECO:0000256" key="5">
    <source>
        <dbReference type="ARBA" id="ARBA00048200"/>
    </source>
</evidence>
<dbReference type="EC" id="1.1.1.133" evidence="3 6"/>
<dbReference type="Pfam" id="PF04321">
    <property type="entry name" value="RmlD_sub_bind"/>
    <property type="match status" value="1"/>
</dbReference>
<dbReference type="InterPro" id="IPR005913">
    <property type="entry name" value="dTDP_dehydrorham_reduct"/>
</dbReference>
<accession>A0A9X1VS88</accession>
<evidence type="ECO:0000313" key="8">
    <source>
        <dbReference type="EMBL" id="MCJ0762851.1"/>
    </source>
</evidence>
<dbReference type="SUPFAM" id="SSF51735">
    <property type="entry name" value="NAD(P)-binding Rossmann-fold domains"/>
    <property type="match status" value="1"/>
</dbReference>
<dbReference type="NCBIfam" id="TIGR01214">
    <property type="entry name" value="rmlD"/>
    <property type="match status" value="1"/>
</dbReference>
<dbReference type="PANTHER" id="PTHR10491:SF4">
    <property type="entry name" value="METHIONINE ADENOSYLTRANSFERASE 2 SUBUNIT BETA"/>
    <property type="match status" value="1"/>
</dbReference>
<comment type="catalytic activity">
    <reaction evidence="5 6">
        <text>dTDP-beta-L-rhamnose + NADP(+) = dTDP-4-dehydro-beta-L-rhamnose + NADPH + H(+)</text>
        <dbReference type="Rhea" id="RHEA:21796"/>
        <dbReference type="ChEBI" id="CHEBI:15378"/>
        <dbReference type="ChEBI" id="CHEBI:57510"/>
        <dbReference type="ChEBI" id="CHEBI:57783"/>
        <dbReference type="ChEBI" id="CHEBI:58349"/>
        <dbReference type="ChEBI" id="CHEBI:62830"/>
        <dbReference type="EC" id="1.1.1.133"/>
    </reaction>
</comment>
<dbReference type="CDD" id="cd05254">
    <property type="entry name" value="dTDP_HR_like_SDR_e"/>
    <property type="match status" value="1"/>
</dbReference>
<dbReference type="GO" id="GO:0008831">
    <property type="term" value="F:dTDP-4-dehydrorhamnose reductase activity"/>
    <property type="evidence" value="ECO:0007669"/>
    <property type="project" value="UniProtKB-EC"/>
</dbReference>